<feature type="non-terminal residue" evidence="1">
    <location>
        <position position="65"/>
    </location>
</feature>
<dbReference type="AlphaFoldDB" id="X0SWA6"/>
<proteinExistence type="predicted"/>
<reference evidence="1" key="1">
    <citation type="journal article" date="2014" name="Front. Microbiol.">
        <title>High frequency of phylogenetically diverse reductive dehalogenase-homologous genes in deep subseafloor sedimentary metagenomes.</title>
        <authorList>
            <person name="Kawai M."/>
            <person name="Futagami T."/>
            <person name="Toyoda A."/>
            <person name="Takaki Y."/>
            <person name="Nishi S."/>
            <person name="Hori S."/>
            <person name="Arai W."/>
            <person name="Tsubouchi T."/>
            <person name="Morono Y."/>
            <person name="Uchiyama I."/>
            <person name="Ito T."/>
            <person name="Fujiyama A."/>
            <person name="Inagaki F."/>
            <person name="Takami H."/>
        </authorList>
    </citation>
    <scope>NUCLEOTIDE SEQUENCE</scope>
    <source>
        <strain evidence="1">Expedition CK06-06</strain>
    </source>
</reference>
<protein>
    <submittedName>
        <fullName evidence="1">Uncharacterized protein</fullName>
    </submittedName>
</protein>
<accession>X0SWA6</accession>
<organism evidence="1">
    <name type="scientific">marine sediment metagenome</name>
    <dbReference type="NCBI Taxonomy" id="412755"/>
    <lineage>
        <taxon>unclassified sequences</taxon>
        <taxon>metagenomes</taxon>
        <taxon>ecological metagenomes</taxon>
    </lineage>
</organism>
<gene>
    <name evidence="1" type="ORF">S01H1_14709</name>
</gene>
<evidence type="ECO:0000313" key="1">
    <source>
        <dbReference type="EMBL" id="GAF68075.1"/>
    </source>
</evidence>
<name>X0SWA6_9ZZZZ</name>
<sequence>MGYLFHASKYNPLLDYLQLETVVSVCPFSLSETGDSHKQAGHDDVHDLPFFTRAQVLLIIAVQDV</sequence>
<dbReference type="EMBL" id="BARS01007662">
    <property type="protein sequence ID" value="GAF68075.1"/>
    <property type="molecule type" value="Genomic_DNA"/>
</dbReference>
<comment type="caution">
    <text evidence="1">The sequence shown here is derived from an EMBL/GenBank/DDBJ whole genome shotgun (WGS) entry which is preliminary data.</text>
</comment>